<organism evidence="1 2">
    <name type="scientific">Pseudomonas neuropathica</name>
    <dbReference type="NCBI Taxonomy" id="2730425"/>
    <lineage>
        <taxon>Bacteria</taxon>
        <taxon>Pseudomonadati</taxon>
        <taxon>Pseudomonadota</taxon>
        <taxon>Gammaproteobacteria</taxon>
        <taxon>Pseudomonadales</taxon>
        <taxon>Pseudomonadaceae</taxon>
        <taxon>Pseudomonas</taxon>
    </lineage>
</organism>
<accession>A0ACC7MWQ3</accession>
<comment type="caution">
    <text evidence="1">The sequence shown here is derived from an EMBL/GenBank/DDBJ whole genome shotgun (WGS) entry which is preliminary data.</text>
</comment>
<gene>
    <name evidence="1" type="ORF">ACJEBM_18790</name>
</gene>
<evidence type="ECO:0000313" key="1">
    <source>
        <dbReference type="EMBL" id="MFK9082718.1"/>
    </source>
</evidence>
<keyword evidence="2" id="KW-1185">Reference proteome</keyword>
<evidence type="ECO:0000313" key="2">
    <source>
        <dbReference type="Proteomes" id="UP001622950"/>
    </source>
</evidence>
<protein>
    <submittedName>
        <fullName evidence="1">Uncharacterized protein</fullName>
    </submittedName>
</protein>
<proteinExistence type="predicted"/>
<dbReference type="Proteomes" id="UP001622950">
    <property type="component" value="Unassembled WGS sequence"/>
</dbReference>
<dbReference type="EMBL" id="JBJHQE010000036">
    <property type="protein sequence ID" value="MFK9082718.1"/>
    <property type="molecule type" value="Genomic_DNA"/>
</dbReference>
<reference evidence="1" key="1">
    <citation type="submission" date="2024-11" db="EMBL/GenBank/DDBJ databases">
        <authorList>
            <person name="Lucas J.A."/>
        </authorList>
    </citation>
    <scope>NUCLEOTIDE SEQUENCE</scope>
    <source>
        <strain evidence="1">Z 8.8</strain>
    </source>
</reference>
<sequence>MAEPITRTMGQGTINAIRDVRVDTISATFALVLPDDGFGSRLAIRIGPNITADGEECFLVGDKVKYTLLKGPGEAFPKAQDLVKLRTLPRSV</sequence>
<name>A0ACC7MWQ3_9PSED</name>